<dbReference type="Pfam" id="PF13472">
    <property type="entry name" value="Lipase_GDSL_2"/>
    <property type="match status" value="1"/>
</dbReference>
<dbReference type="RefSeq" id="WP_076671112.1">
    <property type="nucleotide sequence ID" value="NZ_FTPP01000003.1"/>
</dbReference>
<evidence type="ECO:0000256" key="1">
    <source>
        <dbReference type="SAM" id="MobiDB-lite"/>
    </source>
</evidence>
<evidence type="ECO:0000313" key="5">
    <source>
        <dbReference type="Proteomes" id="UP000187181"/>
    </source>
</evidence>
<organism evidence="4 5">
    <name type="scientific">Pontibacter indicus</name>
    <dbReference type="NCBI Taxonomy" id="1317125"/>
    <lineage>
        <taxon>Bacteria</taxon>
        <taxon>Pseudomonadati</taxon>
        <taxon>Bacteroidota</taxon>
        <taxon>Cytophagia</taxon>
        <taxon>Cytophagales</taxon>
        <taxon>Hymenobacteraceae</taxon>
        <taxon>Pontibacter</taxon>
    </lineage>
</organism>
<evidence type="ECO:0000313" key="4">
    <source>
        <dbReference type="EMBL" id="SIT93917.1"/>
    </source>
</evidence>
<dbReference type="InterPro" id="IPR051532">
    <property type="entry name" value="Ester_Hydrolysis_Enzymes"/>
</dbReference>
<evidence type="ECO:0000256" key="2">
    <source>
        <dbReference type="SAM" id="SignalP"/>
    </source>
</evidence>
<feature type="signal peptide" evidence="2">
    <location>
        <begin position="1"/>
        <end position="19"/>
    </location>
</feature>
<feature type="compositionally biased region" description="Basic residues" evidence="1">
    <location>
        <begin position="233"/>
        <end position="246"/>
    </location>
</feature>
<dbReference type="CDD" id="cd04501">
    <property type="entry name" value="SGNH_hydrolase_like_4"/>
    <property type="match status" value="1"/>
</dbReference>
<keyword evidence="5" id="KW-1185">Reference proteome</keyword>
<accession>A0A1R3XPV6</accession>
<evidence type="ECO:0000259" key="3">
    <source>
        <dbReference type="Pfam" id="PF13472"/>
    </source>
</evidence>
<dbReference type="Gene3D" id="3.40.50.1110">
    <property type="entry name" value="SGNH hydrolase"/>
    <property type="match status" value="1"/>
</dbReference>
<dbReference type="Proteomes" id="UP000187181">
    <property type="component" value="Unassembled WGS sequence"/>
</dbReference>
<sequence length="246" mass="26820">MKQLLLPFVILFMTANAQAQDWPNLKKYEAANQQIISSSKYPKAVFMGNSITEGWWQQRPEFFSQHNFVGRGIGGQTTPQMLIRFTPDVIDLKPKVVVILAGTNDIAGNTGPSSVKMITDNLAAMAQLAKASGIKVVLSSILPVKEYPWSKDADAVGMIAQVNAWMKQYAAAHGFVYLDYFTAMADAEQGLKKEYSGDGVHPDLKGYAVMEPLVLNAVEASLKEDTGSSSKAKASRGKKSKSSNRP</sequence>
<name>A0A1R3XPV6_9BACT</name>
<keyword evidence="2" id="KW-0732">Signal</keyword>
<feature type="domain" description="SGNH hydrolase-type esterase" evidence="3">
    <location>
        <begin position="46"/>
        <end position="209"/>
    </location>
</feature>
<feature type="region of interest" description="Disordered" evidence="1">
    <location>
        <begin position="223"/>
        <end position="246"/>
    </location>
</feature>
<protein>
    <submittedName>
        <fullName evidence="4">Lysophospholipase L1</fullName>
    </submittedName>
</protein>
<dbReference type="AlphaFoldDB" id="A0A1R3XPV6"/>
<dbReference type="PANTHER" id="PTHR30383">
    <property type="entry name" value="THIOESTERASE 1/PROTEASE 1/LYSOPHOSPHOLIPASE L1"/>
    <property type="match status" value="1"/>
</dbReference>
<dbReference type="EMBL" id="FTPP01000003">
    <property type="protein sequence ID" value="SIT93917.1"/>
    <property type="molecule type" value="Genomic_DNA"/>
</dbReference>
<proteinExistence type="predicted"/>
<dbReference type="InterPro" id="IPR013830">
    <property type="entry name" value="SGNH_hydro"/>
</dbReference>
<dbReference type="PANTHER" id="PTHR30383:SF5">
    <property type="entry name" value="SGNH HYDROLASE-TYPE ESTERASE DOMAIN-CONTAINING PROTEIN"/>
    <property type="match status" value="1"/>
</dbReference>
<gene>
    <name evidence="4" type="ORF">SAMN05444128_3330</name>
</gene>
<feature type="chain" id="PRO_5012797257" evidence="2">
    <location>
        <begin position="20"/>
        <end position="246"/>
    </location>
</feature>
<dbReference type="GO" id="GO:0004622">
    <property type="term" value="F:phosphatidylcholine lysophospholipase activity"/>
    <property type="evidence" value="ECO:0007669"/>
    <property type="project" value="TreeGrafter"/>
</dbReference>
<dbReference type="SUPFAM" id="SSF52266">
    <property type="entry name" value="SGNH hydrolase"/>
    <property type="match status" value="1"/>
</dbReference>
<reference evidence="5" key="1">
    <citation type="submission" date="2017-01" db="EMBL/GenBank/DDBJ databases">
        <authorList>
            <person name="Varghese N."/>
            <person name="Submissions S."/>
        </authorList>
    </citation>
    <scope>NUCLEOTIDE SEQUENCE [LARGE SCALE GENOMIC DNA]</scope>
    <source>
        <strain evidence="5">LP100</strain>
    </source>
</reference>
<dbReference type="STRING" id="1317125.SAMN05444128_3330"/>
<dbReference type="InterPro" id="IPR036514">
    <property type="entry name" value="SGNH_hydro_sf"/>
</dbReference>